<keyword evidence="1" id="KW-0472">Membrane</keyword>
<dbReference type="PANTHER" id="PTHR30441">
    <property type="entry name" value="DUF748 DOMAIN-CONTAINING PROTEIN"/>
    <property type="match status" value="1"/>
</dbReference>
<dbReference type="PANTHER" id="PTHR30441:SF8">
    <property type="entry name" value="DUF748 DOMAIN-CONTAINING PROTEIN"/>
    <property type="match status" value="1"/>
</dbReference>
<evidence type="ECO:0000313" key="3">
    <source>
        <dbReference type="Proteomes" id="UP000199169"/>
    </source>
</evidence>
<accession>A0A1A8XRV0</accession>
<dbReference type="Gene3D" id="3.30.1330.60">
    <property type="entry name" value="OmpA-like domain"/>
    <property type="match status" value="1"/>
</dbReference>
<protein>
    <recommendedName>
        <fullName evidence="4">AsmA family protein</fullName>
    </recommendedName>
</protein>
<dbReference type="GO" id="GO:0005886">
    <property type="term" value="C:plasma membrane"/>
    <property type="evidence" value="ECO:0007669"/>
    <property type="project" value="TreeGrafter"/>
</dbReference>
<proteinExistence type="predicted"/>
<name>A0A1A8XRV0_9PROT</name>
<dbReference type="EMBL" id="FLQX01000111">
    <property type="protein sequence ID" value="SBT06678.1"/>
    <property type="molecule type" value="Genomic_DNA"/>
</dbReference>
<dbReference type="SUPFAM" id="SSF103088">
    <property type="entry name" value="OmpA-like"/>
    <property type="match status" value="1"/>
</dbReference>
<dbReference type="Proteomes" id="UP000199169">
    <property type="component" value="Unassembled WGS sequence"/>
</dbReference>
<sequence length="1136" mass="122760">MNEASDPAKITASMTIRRLALGAILFVLVIGAFGFFALPQIVKSTLIDTLSEALHRPVSVESISINPYTLSAQVAGLAIQERGPGETGGGETVAGFDSLFFNIELSSLFHGGPVISELKLVGPSFRIVRLADGRFNFSDLIDEFMAKPASDDPTPPFALNNIQISGGKIEFDDRVLGEKHLISELNIALPFVSSLPSATEIFVEPAFSASIDGSPLVIKGKSKPFANSRESELAFDLRDVHLGKYLDYAPMRLPVEVISGALDTDLKLSFGRHENHESALSLSGRVTIRDLMVKDTSGAPLLSWKRLEVLVDTLDPLRQKVVIDRVAVDSPEIHARVSRQGTINWVDFFSREAATREPSATEVKAKPAPVDWSLGEAKISGGIVRWLDESHGKPFNASVEGIDLDLKKLDGKSAIPAKFEVAWHLQAGEWAKVDAVSIKGGRLDLARREVAIEQLTARAAKLLLRRAASGGIEFVEPPALRIVKASQKDSSQPWKLTVAKYRADDVGIRFEDHAVSPAVTHTIEAMSVEADNLSTEPGQTARVSTRFRLNRTADVEVGGSVKVSPLETDLKVAIKSLELLPLQPYFTERLNIEVTRGQLTLNGGVQLRQTRPGGSDADKLSGGFSGQVTLGDFYAVDKINSADFLKWKSLYLGHLDLRLNPNSVAIGEIALTDFFARVILSREGKLNLLQIVRQANAAPVAVVPAAVAAKAPELAAVAGDGKSVAPVPAVSNPLLPVNIGKITLQGGDIRFTDNFVKPNYSANLKKVGGTISGLSSAADSVASLELRGSYDNIAPLSIKARLNPLAASPFLDLEADIKGIELTSLSPYSGKYAGYAIEKGKLSLFVKYKIENHQLTAENRIFLDQLTFGDPVDSPDATKLPVTLAVALLRNRNGEIDINLPIAGSLDDPDFSVGGLVVKMIVNLLAKAVTAPFALLGSMFGGGEELSNIDFDFGQAVITPPAQPRLEKLAKALLDRPALRLEIEGRADPEVDAEGLKRDRLESKVRALKRGDLTKKGVENGALDGEPVEVSAKEYPSLLERVYRAEKFPKPRNLVGMVKGLPVEEMEKLILANSAVDEEDLRDLAERRGRGVRDWLVAHEVPGERLFILPVKVGKADGKSEQTEQAKGNRVLFSLK</sequence>
<evidence type="ECO:0008006" key="4">
    <source>
        <dbReference type="Google" id="ProtNLM"/>
    </source>
</evidence>
<dbReference type="GO" id="GO:0090313">
    <property type="term" value="P:regulation of protein targeting to membrane"/>
    <property type="evidence" value="ECO:0007669"/>
    <property type="project" value="TreeGrafter"/>
</dbReference>
<keyword evidence="3" id="KW-1185">Reference proteome</keyword>
<dbReference type="InterPro" id="IPR052894">
    <property type="entry name" value="AsmA-related"/>
</dbReference>
<organism evidence="2 3">
    <name type="scientific">Candidatus Accumulibacter aalborgensis</name>
    <dbReference type="NCBI Taxonomy" id="1860102"/>
    <lineage>
        <taxon>Bacteria</taxon>
        <taxon>Pseudomonadati</taxon>
        <taxon>Pseudomonadota</taxon>
        <taxon>Betaproteobacteria</taxon>
        <taxon>Candidatus Accumulibacter</taxon>
    </lineage>
</organism>
<feature type="transmembrane region" description="Helical" evidence="1">
    <location>
        <begin position="19"/>
        <end position="38"/>
    </location>
</feature>
<dbReference type="STRING" id="1860102.ACCAA_350077"/>
<dbReference type="AlphaFoldDB" id="A0A1A8XRV0"/>
<evidence type="ECO:0000313" key="2">
    <source>
        <dbReference type="EMBL" id="SBT06678.1"/>
    </source>
</evidence>
<keyword evidence="1" id="KW-1133">Transmembrane helix</keyword>
<dbReference type="InterPro" id="IPR036737">
    <property type="entry name" value="OmpA-like_sf"/>
</dbReference>
<dbReference type="Pfam" id="PF05359">
    <property type="entry name" value="DUF748"/>
    <property type="match status" value="1"/>
</dbReference>
<gene>
    <name evidence="2" type="ORF">ACCAA_350077</name>
</gene>
<evidence type="ECO:0000256" key="1">
    <source>
        <dbReference type="SAM" id="Phobius"/>
    </source>
</evidence>
<keyword evidence="1" id="KW-0812">Transmembrane</keyword>
<reference evidence="3" key="1">
    <citation type="submission" date="2016-06" db="EMBL/GenBank/DDBJ databases">
        <authorList>
            <person name="McIlroy S.J."/>
            <person name="Karst S.M."/>
            <person name="Albertsen M."/>
        </authorList>
    </citation>
    <scope>NUCLEOTIDE SEQUENCE [LARGE SCALE GENOMIC DNA]</scope>
</reference>
<dbReference type="InterPro" id="IPR008023">
    <property type="entry name" value="DUF748"/>
</dbReference>